<evidence type="ECO:0000256" key="2">
    <source>
        <dbReference type="ARBA" id="ARBA00011085"/>
    </source>
</evidence>
<dbReference type="PANTHER" id="PTHR28097:SF1">
    <property type="entry name" value="PHEROMONE A FACTOR RECEPTOR"/>
    <property type="match status" value="1"/>
</dbReference>
<evidence type="ECO:0000313" key="12">
    <source>
        <dbReference type="EMBL" id="EMR63238.1"/>
    </source>
</evidence>
<dbReference type="eggNOG" id="ENOG502S44N">
    <property type="taxonomic scope" value="Eukaryota"/>
</dbReference>
<feature type="transmembrane region" description="Helical" evidence="11">
    <location>
        <begin position="52"/>
        <end position="74"/>
    </location>
</feature>
<dbReference type="GO" id="GO:0005886">
    <property type="term" value="C:plasma membrane"/>
    <property type="evidence" value="ECO:0007669"/>
    <property type="project" value="TreeGrafter"/>
</dbReference>
<keyword evidence="4 11" id="KW-0812">Transmembrane</keyword>
<proteinExistence type="inferred from homology"/>
<feature type="transmembrane region" description="Helical" evidence="11">
    <location>
        <begin position="94"/>
        <end position="112"/>
    </location>
</feature>
<dbReference type="EMBL" id="KB707255">
    <property type="protein sequence ID" value="EMR63238.1"/>
    <property type="molecule type" value="Genomic_DNA"/>
</dbReference>
<organism evidence="12 13">
    <name type="scientific">Eutypa lata (strain UCR-EL1)</name>
    <name type="common">Grapevine dieback disease fungus</name>
    <name type="synonym">Eutypa armeniacae</name>
    <dbReference type="NCBI Taxonomy" id="1287681"/>
    <lineage>
        <taxon>Eukaryota</taxon>
        <taxon>Fungi</taxon>
        <taxon>Dikarya</taxon>
        <taxon>Ascomycota</taxon>
        <taxon>Pezizomycotina</taxon>
        <taxon>Sordariomycetes</taxon>
        <taxon>Xylariomycetidae</taxon>
        <taxon>Xylariales</taxon>
        <taxon>Diatrypaceae</taxon>
        <taxon>Eutypa</taxon>
    </lineage>
</organism>
<feature type="transmembrane region" description="Helical" evidence="11">
    <location>
        <begin position="25"/>
        <end position="45"/>
    </location>
</feature>
<evidence type="ECO:0000256" key="4">
    <source>
        <dbReference type="ARBA" id="ARBA00022692"/>
    </source>
</evidence>
<dbReference type="GO" id="GO:0000750">
    <property type="term" value="P:pheromone-dependent signal transduction involved in conjugation with cellular fusion"/>
    <property type="evidence" value="ECO:0007669"/>
    <property type="project" value="TreeGrafter"/>
</dbReference>
<protein>
    <submittedName>
        <fullName evidence="12">Putative pheromone receptor protein</fullName>
    </submittedName>
</protein>
<comment type="similarity">
    <text evidence="2">Belongs to the G-protein coupled receptor 4 family.</text>
</comment>
<keyword evidence="8 12" id="KW-0675">Receptor</keyword>
<evidence type="ECO:0000256" key="3">
    <source>
        <dbReference type="ARBA" id="ARBA00022507"/>
    </source>
</evidence>
<evidence type="ECO:0000256" key="7">
    <source>
        <dbReference type="ARBA" id="ARBA00023136"/>
    </source>
</evidence>
<evidence type="ECO:0000256" key="1">
    <source>
        <dbReference type="ARBA" id="ARBA00004141"/>
    </source>
</evidence>
<evidence type="ECO:0000256" key="11">
    <source>
        <dbReference type="SAM" id="Phobius"/>
    </source>
</evidence>
<gene>
    <name evidence="12" type="ORF">UCREL1_9824</name>
</gene>
<evidence type="ECO:0000256" key="5">
    <source>
        <dbReference type="ARBA" id="ARBA00022989"/>
    </source>
</evidence>
<sequence>MAATATATSIDPAVLPLNPKLLTNLIARVSLAILGTLLCWVPLRVLGRNGEFAATVLIATVCALNAITVINSLTWRSDDWTQWPSGRGLCDLEVYLLVPLDTMYAAAVFAVVRRLAGQVRLSSGSSSSGQQLPPAHSHASLGAATVVVFTYFDLAQRFVVGTLVGCSAVYDNSLPKLLVFDVPPAAFAIASVPYAYLTYTRYRKISNQTTAILGPANSPATVRAHRTRRRLYLMCVAILTVYLPLQLFLAAMGIRDTVMTTTTKMAADTTGGGAESAAEAQPLQTYSFGRIHSEIAGSSPEHRYAWSAILFIPSWLVPFYVMNQPYVAVLTAGVVFAFFGLGDEAKEMYKVHRRRDQYDISDDNLDIDAAMPSKPGDSSRREQ</sequence>
<dbReference type="OMA" id="RWIQVTC"/>
<feature type="transmembrane region" description="Helical" evidence="11">
    <location>
        <begin position="326"/>
        <end position="345"/>
    </location>
</feature>
<evidence type="ECO:0000256" key="8">
    <source>
        <dbReference type="ARBA" id="ARBA00023170"/>
    </source>
</evidence>
<keyword evidence="7 11" id="KW-0472">Membrane</keyword>
<accession>M7SG63</accession>
<keyword evidence="13" id="KW-1185">Reference proteome</keyword>
<evidence type="ECO:0000256" key="10">
    <source>
        <dbReference type="SAM" id="MobiDB-lite"/>
    </source>
</evidence>
<feature type="transmembrane region" description="Helical" evidence="11">
    <location>
        <begin position="231"/>
        <end position="254"/>
    </location>
</feature>
<dbReference type="Pfam" id="PF02076">
    <property type="entry name" value="STE3"/>
    <property type="match status" value="1"/>
</dbReference>
<dbReference type="InterPro" id="IPR001499">
    <property type="entry name" value="GPCR_STE3"/>
</dbReference>
<evidence type="ECO:0000256" key="9">
    <source>
        <dbReference type="ARBA" id="ARBA00023224"/>
    </source>
</evidence>
<dbReference type="PANTHER" id="PTHR28097">
    <property type="entry name" value="PHEROMONE A FACTOR RECEPTOR"/>
    <property type="match status" value="1"/>
</dbReference>
<dbReference type="STRING" id="1287681.M7SG63"/>
<reference evidence="13" key="1">
    <citation type="journal article" date="2013" name="Genome Announc.">
        <title>Draft genome sequence of the grapevine dieback fungus Eutypa lata UCR-EL1.</title>
        <authorList>
            <person name="Blanco-Ulate B."/>
            <person name="Rolshausen P.E."/>
            <person name="Cantu D."/>
        </authorList>
    </citation>
    <scope>NUCLEOTIDE SEQUENCE [LARGE SCALE GENOMIC DNA]</scope>
    <source>
        <strain evidence="13">UCR-EL1</strain>
    </source>
</reference>
<keyword evidence="3" id="KW-0589">Pheromone response</keyword>
<dbReference type="HOGENOM" id="CLU_027592_3_0_1"/>
<dbReference type="GO" id="GO:0004932">
    <property type="term" value="F:mating-type factor pheromone receptor activity"/>
    <property type="evidence" value="ECO:0007669"/>
    <property type="project" value="InterPro"/>
</dbReference>
<dbReference type="KEGG" id="ela:UCREL1_9824"/>
<evidence type="ECO:0000313" key="13">
    <source>
        <dbReference type="Proteomes" id="UP000012174"/>
    </source>
</evidence>
<dbReference type="Proteomes" id="UP000012174">
    <property type="component" value="Unassembled WGS sequence"/>
</dbReference>
<feature type="region of interest" description="Disordered" evidence="10">
    <location>
        <begin position="363"/>
        <end position="383"/>
    </location>
</feature>
<keyword evidence="6" id="KW-0297">G-protein coupled receptor</keyword>
<comment type="subcellular location">
    <subcellularLocation>
        <location evidence="1">Membrane</location>
        <topology evidence="1">Multi-pass membrane protein</topology>
    </subcellularLocation>
</comment>
<keyword evidence="9" id="KW-0807">Transducer</keyword>
<name>M7SG63_EUTLA</name>
<dbReference type="OrthoDB" id="2874149at2759"/>
<evidence type="ECO:0000256" key="6">
    <source>
        <dbReference type="ARBA" id="ARBA00023040"/>
    </source>
</evidence>
<dbReference type="AlphaFoldDB" id="M7SG63"/>
<keyword evidence="5 11" id="KW-1133">Transmembrane helix</keyword>